<keyword evidence="2" id="KW-1185">Reference proteome</keyword>
<dbReference type="Proteomes" id="UP001056120">
    <property type="component" value="Linkage Group LG15"/>
</dbReference>
<reference evidence="2" key="1">
    <citation type="journal article" date="2022" name="Mol. Ecol. Resour.">
        <title>The genomes of chicory, endive, great burdock and yacon provide insights into Asteraceae palaeo-polyploidization history and plant inulin production.</title>
        <authorList>
            <person name="Fan W."/>
            <person name="Wang S."/>
            <person name="Wang H."/>
            <person name="Wang A."/>
            <person name="Jiang F."/>
            <person name="Liu H."/>
            <person name="Zhao H."/>
            <person name="Xu D."/>
            <person name="Zhang Y."/>
        </authorList>
    </citation>
    <scope>NUCLEOTIDE SEQUENCE [LARGE SCALE GENOMIC DNA]</scope>
    <source>
        <strain evidence="2">cv. Yunnan</strain>
    </source>
</reference>
<evidence type="ECO:0000313" key="2">
    <source>
        <dbReference type="Proteomes" id="UP001056120"/>
    </source>
</evidence>
<sequence length="249" mass="28456">MESITHIPWQVEVFTLSTRAWRSPCSGNLPRKSVQFCWEQVVVDGLLYWLAIDGIAMDGGFRHYNLIISFDMTSEEFREVNLPDSLACVFGYKLSMSKLRESLAVLKHCEWATSVWMMQDGVPKSFTKLFTFNAPHASLRGFGKSGEPIIQTVELNRGFPYCPYSCSFAVYEPDTKQINNLWIMGFVNLFSVYPYMETLLLLDQPDSIIYDKGKGNNSKSRAKNKRILKHTRKSQNSSSQKQLICSFVG</sequence>
<comment type="caution">
    <text evidence="1">The sequence shown here is derived from an EMBL/GenBank/DDBJ whole genome shotgun (WGS) entry which is preliminary data.</text>
</comment>
<accession>A0ACB9G063</accession>
<gene>
    <name evidence="1" type="ORF">L1987_46240</name>
</gene>
<name>A0ACB9G063_9ASTR</name>
<protein>
    <submittedName>
        <fullName evidence="1">Uncharacterized protein</fullName>
    </submittedName>
</protein>
<evidence type="ECO:0000313" key="1">
    <source>
        <dbReference type="EMBL" id="KAI3776455.1"/>
    </source>
</evidence>
<reference evidence="1 2" key="2">
    <citation type="journal article" date="2022" name="Mol. Ecol. Resour.">
        <title>The genomes of chicory, endive, great burdock and yacon provide insights into Asteraceae paleo-polyploidization history and plant inulin production.</title>
        <authorList>
            <person name="Fan W."/>
            <person name="Wang S."/>
            <person name="Wang H."/>
            <person name="Wang A."/>
            <person name="Jiang F."/>
            <person name="Liu H."/>
            <person name="Zhao H."/>
            <person name="Xu D."/>
            <person name="Zhang Y."/>
        </authorList>
    </citation>
    <scope>NUCLEOTIDE SEQUENCE [LARGE SCALE GENOMIC DNA]</scope>
    <source>
        <strain evidence="2">cv. Yunnan</strain>
        <tissue evidence="1">Leaves</tissue>
    </source>
</reference>
<dbReference type="EMBL" id="CM042032">
    <property type="protein sequence ID" value="KAI3776455.1"/>
    <property type="molecule type" value="Genomic_DNA"/>
</dbReference>
<proteinExistence type="predicted"/>
<organism evidence="1 2">
    <name type="scientific">Smallanthus sonchifolius</name>
    <dbReference type="NCBI Taxonomy" id="185202"/>
    <lineage>
        <taxon>Eukaryota</taxon>
        <taxon>Viridiplantae</taxon>
        <taxon>Streptophyta</taxon>
        <taxon>Embryophyta</taxon>
        <taxon>Tracheophyta</taxon>
        <taxon>Spermatophyta</taxon>
        <taxon>Magnoliopsida</taxon>
        <taxon>eudicotyledons</taxon>
        <taxon>Gunneridae</taxon>
        <taxon>Pentapetalae</taxon>
        <taxon>asterids</taxon>
        <taxon>campanulids</taxon>
        <taxon>Asterales</taxon>
        <taxon>Asteraceae</taxon>
        <taxon>Asteroideae</taxon>
        <taxon>Heliantheae alliance</taxon>
        <taxon>Millerieae</taxon>
        <taxon>Smallanthus</taxon>
    </lineage>
</organism>